<keyword evidence="1" id="KW-0472">Membrane</keyword>
<dbReference type="AlphaFoldDB" id="A0A7W6C328"/>
<name>A0A7W6C328_9SPHN</name>
<gene>
    <name evidence="3" type="ORF">GGR39_000265</name>
</gene>
<organism evidence="3 4">
    <name type="scientific">Novosphingobium fluoreni</name>
    <dbReference type="NCBI Taxonomy" id="1391222"/>
    <lineage>
        <taxon>Bacteria</taxon>
        <taxon>Pseudomonadati</taxon>
        <taxon>Pseudomonadota</taxon>
        <taxon>Alphaproteobacteria</taxon>
        <taxon>Sphingomonadales</taxon>
        <taxon>Sphingomonadaceae</taxon>
        <taxon>Novosphingobium</taxon>
    </lineage>
</organism>
<keyword evidence="1" id="KW-0812">Transmembrane</keyword>
<dbReference type="InterPro" id="IPR046586">
    <property type="entry name" value="DUF6644"/>
</dbReference>
<dbReference type="EMBL" id="JACIDY010000001">
    <property type="protein sequence ID" value="MBB3938636.1"/>
    <property type="molecule type" value="Genomic_DNA"/>
</dbReference>
<dbReference type="Pfam" id="PF20349">
    <property type="entry name" value="DUF6644"/>
    <property type="match status" value="1"/>
</dbReference>
<keyword evidence="4" id="KW-1185">Reference proteome</keyword>
<protein>
    <recommendedName>
        <fullName evidence="2">DUF6644 domain-containing protein</fullName>
    </recommendedName>
</protein>
<accession>A0A7W6C328</accession>
<dbReference type="Proteomes" id="UP000561459">
    <property type="component" value="Unassembled WGS sequence"/>
</dbReference>
<evidence type="ECO:0000313" key="4">
    <source>
        <dbReference type="Proteomes" id="UP000561459"/>
    </source>
</evidence>
<feature type="domain" description="DUF6644" evidence="2">
    <location>
        <begin position="29"/>
        <end position="160"/>
    </location>
</feature>
<feature type="transmembrane region" description="Helical" evidence="1">
    <location>
        <begin position="139"/>
        <end position="159"/>
    </location>
</feature>
<feature type="transmembrane region" description="Helical" evidence="1">
    <location>
        <begin position="100"/>
        <end position="118"/>
    </location>
</feature>
<feature type="transmembrane region" description="Helical" evidence="1">
    <location>
        <begin position="68"/>
        <end position="88"/>
    </location>
</feature>
<evidence type="ECO:0000256" key="1">
    <source>
        <dbReference type="SAM" id="Phobius"/>
    </source>
</evidence>
<comment type="caution">
    <text evidence="3">The sequence shown here is derived from an EMBL/GenBank/DDBJ whole genome shotgun (WGS) entry which is preliminary data.</text>
</comment>
<evidence type="ECO:0000313" key="3">
    <source>
        <dbReference type="EMBL" id="MBB3938636.1"/>
    </source>
</evidence>
<reference evidence="3 4" key="1">
    <citation type="submission" date="2020-08" db="EMBL/GenBank/DDBJ databases">
        <title>Genomic Encyclopedia of Type Strains, Phase IV (KMG-IV): sequencing the most valuable type-strain genomes for metagenomic binning, comparative biology and taxonomic classification.</title>
        <authorList>
            <person name="Goeker M."/>
        </authorList>
    </citation>
    <scope>NUCLEOTIDE SEQUENCE [LARGE SCALE GENOMIC DNA]</scope>
    <source>
        <strain evidence="3 4">DSM 27568</strain>
    </source>
</reference>
<dbReference type="RefSeq" id="WP_058736291.1">
    <property type="nucleotide sequence ID" value="NZ_JACIDY010000001.1"/>
</dbReference>
<feature type="transmembrane region" description="Helical" evidence="1">
    <location>
        <begin position="24"/>
        <end position="47"/>
    </location>
</feature>
<evidence type="ECO:0000259" key="2">
    <source>
        <dbReference type="Pfam" id="PF20349"/>
    </source>
</evidence>
<keyword evidence="1" id="KW-1133">Transmembrane helix</keyword>
<proteinExistence type="predicted"/>
<sequence>MSLESFGNWLYDTSVSTGLREVTWIIPTVQSVHILAIAIVVGSALISDLRLAGVLATDESPSAVVRRYLPWMWVALIVLLATGTIMVVAEPSRTLTNTLFWAKMALVLLAFALTLFFRKPLLNPAFRLEHAGWAAMVKPAAWISLSVWVAVIFCGRWIAYT</sequence>